<keyword evidence="3" id="KW-1185">Reference proteome</keyword>
<sequence length="68" mass="7840">MSNTLTILEEQIAHLTRTVEDLSDVVARQENEISLLTNRVRMLMERSAERELEHGGQAMLADQKPPHW</sequence>
<gene>
    <name evidence="2" type="ORF">ACFFUT_02570</name>
</gene>
<protein>
    <submittedName>
        <fullName evidence="2">SlyX family protein</fullName>
    </submittedName>
</protein>
<comment type="caution">
    <text evidence="2">The sequence shown here is derived from an EMBL/GenBank/DDBJ whole genome shotgun (WGS) entry which is preliminary data.</text>
</comment>
<dbReference type="RefSeq" id="WP_213887442.1">
    <property type="nucleotide sequence ID" value="NZ_JAGFNU010000001.1"/>
</dbReference>
<evidence type="ECO:0000313" key="2">
    <source>
        <dbReference type="EMBL" id="MFB9230669.1"/>
    </source>
</evidence>
<dbReference type="EMBL" id="JBHMEA010000007">
    <property type="protein sequence ID" value="MFB9230669.1"/>
    <property type="molecule type" value="Genomic_DNA"/>
</dbReference>
<keyword evidence="1" id="KW-0175">Coiled coil</keyword>
<evidence type="ECO:0000313" key="3">
    <source>
        <dbReference type="Proteomes" id="UP001589683"/>
    </source>
</evidence>
<name>A0ABV5JB71_9RHOB</name>
<evidence type="ECO:0000256" key="1">
    <source>
        <dbReference type="SAM" id="Coils"/>
    </source>
</evidence>
<feature type="coiled-coil region" evidence="1">
    <location>
        <begin position="5"/>
        <end position="46"/>
    </location>
</feature>
<accession>A0ABV5JB71</accession>
<dbReference type="InterPro" id="IPR007236">
    <property type="entry name" value="SlyX"/>
</dbReference>
<dbReference type="Proteomes" id="UP001589683">
    <property type="component" value="Unassembled WGS sequence"/>
</dbReference>
<organism evidence="2 3">
    <name type="scientific">Pseudohalocynthiibacter aestuariivivens</name>
    <dbReference type="NCBI Taxonomy" id="1591409"/>
    <lineage>
        <taxon>Bacteria</taxon>
        <taxon>Pseudomonadati</taxon>
        <taxon>Pseudomonadota</taxon>
        <taxon>Alphaproteobacteria</taxon>
        <taxon>Rhodobacterales</taxon>
        <taxon>Paracoccaceae</taxon>
        <taxon>Pseudohalocynthiibacter</taxon>
    </lineage>
</organism>
<proteinExistence type="predicted"/>
<reference evidence="2 3" key="1">
    <citation type="submission" date="2024-09" db="EMBL/GenBank/DDBJ databases">
        <authorList>
            <person name="Sun Q."/>
            <person name="Mori K."/>
        </authorList>
    </citation>
    <scope>NUCLEOTIDE SEQUENCE [LARGE SCALE GENOMIC DNA]</scope>
    <source>
        <strain evidence="2 3">CECT 8726</strain>
    </source>
</reference>
<dbReference type="Pfam" id="PF04102">
    <property type="entry name" value="SlyX"/>
    <property type="match status" value="1"/>
</dbReference>